<evidence type="ECO:0000313" key="1">
    <source>
        <dbReference type="EMBL" id="MCI97792.1"/>
    </source>
</evidence>
<dbReference type="GO" id="GO:0003964">
    <property type="term" value="F:RNA-directed DNA polymerase activity"/>
    <property type="evidence" value="ECO:0007669"/>
    <property type="project" value="UniProtKB-KW"/>
</dbReference>
<keyword evidence="1" id="KW-0695">RNA-directed DNA polymerase</keyword>
<keyword evidence="2" id="KW-1185">Reference proteome</keyword>
<feature type="non-terminal residue" evidence="1">
    <location>
        <position position="1"/>
    </location>
</feature>
<accession>A0A392WDX1</accession>
<sequence>LAVPHIDVIYPEKVLGSRITIQEGVKVPQSLIQWKDKSIDDVTWENDAYMKGQFPDFSLEDKAVLE</sequence>
<name>A0A392WDX1_9FABA</name>
<dbReference type="Proteomes" id="UP000265520">
    <property type="component" value="Unassembled WGS sequence"/>
</dbReference>
<keyword evidence="1" id="KW-0808">Transferase</keyword>
<reference evidence="1 2" key="1">
    <citation type="journal article" date="2018" name="Front. Plant Sci.">
        <title>Red Clover (Trifolium pratense) and Zigzag Clover (T. medium) - A Picture of Genomic Similarities and Differences.</title>
        <authorList>
            <person name="Dluhosova J."/>
            <person name="Istvanek J."/>
            <person name="Nedelnik J."/>
            <person name="Repkova J."/>
        </authorList>
    </citation>
    <scope>NUCLEOTIDE SEQUENCE [LARGE SCALE GENOMIC DNA]</scope>
    <source>
        <strain evidence="2">cv. 10/8</strain>
        <tissue evidence="1">Leaf</tissue>
    </source>
</reference>
<organism evidence="1 2">
    <name type="scientific">Trifolium medium</name>
    <dbReference type="NCBI Taxonomy" id="97028"/>
    <lineage>
        <taxon>Eukaryota</taxon>
        <taxon>Viridiplantae</taxon>
        <taxon>Streptophyta</taxon>
        <taxon>Embryophyta</taxon>
        <taxon>Tracheophyta</taxon>
        <taxon>Spermatophyta</taxon>
        <taxon>Magnoliopsida</taxon>
        <taxon>eudicotyledons</taxon>
        <taxon>Gunneridae</taxon>
        <taxon>Pentapetalae</taxon>
        <taxon>rosids</taxon>
        <taxon>fabids</taxon>
        <taxon>Fabales</taxon>
        <taxon>Fabaceae</taxon>
        <taxon>Papilionoideae</taxon>
        <taxon>50 kb inversion clade</taxon>
        <taxon>NPAAA clade</taxon>
        <taxon>Hologalegina</taxon>
        <taxon>IRL clade</taxon>
        <taxon>Trifolieae</taxon>
        <taxon>Trifolium</taxon>
    </lineage>
</organism>
<proteinExistence type="predicted"/>
<dbReference type="EMBL" id="LXQA011454123">
    <property type="protein sequence ID" value="MCI97792.1"/>
    <property type="molecule type" value="Genomic_DNA"/>
</dbReference>
<keyword evidence="1" id="KW-0548">Nucleotidyltransferase</keyword>
<dbReference type="InterPro" id="IPR016197">
    <property type="entry name" value="Chromo-like_dom_sf"/>
</dbReference>
<comment type="caution">
    <text evidence="1">The sequence shown here is derived from an EMBL/GenBank/DDBJ whole genome shotgun (WGS) entry which is preliminary data.</text>
</comment>
<dbReference type="AlphaFoldDB" id="A0A392WDX1"/>
<dbReference type="Gene3D" id="2.40.50.40">
    <property type="match status" value="1"/>
</dbReference>
<feature type="non-terminal residue" evidence="1">
    <location>
        <position position="66"/>
    </location>
</feature>
<evidence type="ECO:0000313" key="2">
    <source>
        <dbReference type="Proteomes" id="UP000265520"/>
    </source>
</evidence>
<dbReference type="SUPFAM" id="SSF54160">
    <property type="entry name" value="Chromo domain-like"/>
    <property type="match status" value="1"/>
</dbReference>
<protein>
    <submittedName>
        <fullName evidence="1">RNA-directed DNA polymerase (Reverse transcriptase)</fullName>
    </submittedName>
</protein>